<protein>
    <submittedName>
        <fullName evidence="3">Haloacid dehalogenase type II</fullName>
    </submittedName>
</protein>
<dbReference type="GO" id="GO:0019120">
    <property type="term" value="F:hydrolase activity, acting on acid halide bonds, in C-halide compounds"/>
    <property type="evidence" value="ECO:0007669"/>
    <property type="project" value="InterPro"/>
</dbReference>
<dbReference type="SFLD" id="SFLDG01129">
    <property type="entry name" value="C1.5:_HAD__Beta-PGM__Phosphata"/>
    <property type="match status" value="1"/>
</dbReference>
<dbReference type="RefSeq" id="WP_248651244.1">
    <property type="nucleotide sequence ID" value="NZ_CP096659.1"/>
</dbReference>
<dbReference type="SUPFAM" id="SSF56784">
    <property type="entry name" value="HAD-like"/>
    <property type="match status" value="1"/>
</dbReference>
<reference evidence="3 4" key="1">
    <citation type="submission" date="2022-04" db="EMBL/GenBank/DDBJ databases">
        <title>Diverse halophilic archaea isolated from saline environments.</title>
        <authorList>
            <person name="Cui H.-L."/>
        </authorList>
    </citation>
    <scope>NUCLEOTIDE SEQUENCE [LARGE SCALE GENOMIC DNA]</scope>
    <source>
        <strain evidence="3 4">XZYJT49</strain>
    </source>
</reference>
<dbReference type="Proteomes" id="UP000830729">
    <property type="component" value="Chromosome"/>
</dbReference>
<name>A0A8U0HWW1_9EURY</name>
<dbReference type="Gene3D" id="1.10.150.240">
    <property type="entry name" value="Putative phosphatase, domain 2"/>
    <property type="match status" value="1"/>
</dbReference>
<accession>A0A8U0HWW1</accession>
<dbReference type="EMBL" id="CP096659">
    <property type="protein sequence ID" value="UPV75201.1"/>
    <property type="molecule type" value="Genomic_DNA"/>
</dbReference>
<dbReference type="NCBIfam" id="TIGR01428">
    <property type="entry name" value="HAD_type_II"/>
    <property type="match status" value="1"/>
</dbReference>
<dbReference type="KEGG" id="halx:M0R89_03805"/>
<evidence type="ECO:0000256" key="1">
    <source>
        <dbReference type="ARBA" id="ARBA00008106"/>
    </source>
</evidence>
<evidence type="ECO:0000256" key="2">
    <source>
        <dbReference type="ARBA" id="ARBA00022801"/>
    </source>
</evidence>
<dbReference type="NCBIfam" id="TIGR01493">
    <property type="entry name" value="HAD-SF-IA-v2"/>
    <property type="match status" value="1"/>
</dbReference>
<dbReference type="PRINTS" id="PR00413">
    <property type="entry name" value="HADHALOGNASE"/>
</dbReference>
<dbReference type="Gene3D" id="3.40.50.1000">
    <property type="entry name" value="HAD superfamily/HAD-like"/>
    <property type="match status" value="1"/>
</dbReference>
<dbReference type="InterPro" id="IPR006328">
    <property type="entry name" value="2-HAD"/>
</dbReference>
<comment type="similarity">
    <text evidence="1">Belongs to the HAD-like hydrolase superfamily. S-2-haloalkanoic acid dehalogenase family.</text>
</comment>
<proteinExistence type="inferred from homology"/>
<evidence type="ECO:0000313" key="3">
    <source>
        <dbReference type="EMBL" id="UPV75201.1"/>
    </source>
</evidence>
<dbReference type="InterPro" id="IPR036412">
    <property type="entry name" value="HAD-like_sf"/>
</dbReference>
<dbReference type="CDD" id="cd02588">
    <property type="entry name" value="HAD_L2-DEX"/>
    <property type="match status" value="1"/>
</dbReference>
<dbReference type="InterPro" id="IPR051540">
    <property type="entry name" value="S-2-haloacid_dehalogenase"/>
</dbReference>
<dbReference type="GeneID" id="72184294"/>
<dbReference type="PANTHER" id="PTHR43316">
    <property type="entry name" value="HYDROLASE, HALOACID DELAHOGENASE-RELATED"/>
    <property type="match status" value="1"/>
</dbReference>
<gene>
    <name evidence="3" type="ORF">M0R89_03805</name>
</gene>
<dbReference type="AlphaFoldDB" id="A0A8U0HWW1"/>
<dbReference type="InterPro" id="IPR006439">
    <property type="entry name" value="HAD-SF_hydro_IA"/>
</dbReference>
<keyword evidence="4" id="KW-1185">Reference proteome</keyword>
<sequence length="227" mass="25679">MALDTDAVEAIAFDSYGTIVDVTTVEEPLSEHVDDPETVAQLWRDRSLEYAMVGNAVEEYRSFYELIRHALRWALDARGVELDESEREDILSTYHELDVYGDVREGMERLRDAGYDLYVVSNGNEEMLESMVDHADIGDLLEATVSADEVERFKPEPELYRHAADRIGEPPEGIAFVAGGWWDVPGAMHAGMQGIWVDRQDALWGPYDAEPDLTVETFREIADEFDA</sequence>
<dbReference type="SFLD" id="SFLDS00003">
    <property type="entry name" value="Haloacid_Dehalogenase"/>
    <property type="match status" value="1"/>
</dbReference>
<evidence type="ECO:0000313" key="4">
    <source>
        <dbReference type="Proteomes" id="UP000830729"/>
    </source>
</evidence>
<dbReference type="PANTHER" id="PTHR43316:SF3">
    <property type="entry name" value="HALOACID DEHALOGENASE, TYPE II (AFU_ORTHOLOGUE AFUA_2G07750)-RELATED"/>
    <property type="match status" value="1"/>
</dbReference>
<organism evidence="3 4">
    <name type="scientific">Halorussus limi</name>
    <dbReference type="NCBI Taxonomy" id="2938695"/>
    <lineage>
        <taxon>Archaea</taxon>
        <taxon>Methanobacteriati</taxon>
        <taxon>Methanobacteriota</taxon>
        <taxon>Stenosarchaea group</taxon>
        <taxon>Halobacteria</taxon>
        <taxon>Halobacteriales</taxon>
        <taxon>Haladaptataceae</taxon>
        <taxon>Halorussus</taxon>
    </lineage>
</organism>
<keyword evidence="2" id="KW-0378">Hydrolase</keyword>
<dbReference type="Pfam" id="PF00702">
    <property type="entry name" value="Hydrolase"/>
    <property type="match status" value="1"/>
</dbReference>
<dbReference type="InterPro" id="IPR023214">
    <property type="entry name" value="HAD_sf"/>
</dbReference>
<dbReference type="InterPro" id="IPR023198">
    <property type="entry name" value="PGP-like_dom2"/>
</dbReference>